<dbReference type="InterPro" id="IPR003406">
    <property type="entry name" value="Glyco_trans_14"/>
</dbReference>
<dbReference type="OrthoDB" id="2019572at2759"/>
<dbReference type="GO" id="GO:0016020">
    <property type="term" value="C:membrane"/>
    <property type="evidence" value="ECO:0007669"/>
    <property type="project" value="UniProtKB-SubCell"/>
</dbReference>
<evidence type="ECO:0000313" key="8">
    <source>
        <dbReference type="Proteomes" id="UP001055439"/>
    </source>
</evidence>
<gene>
    <name evidence="7" type="ORF">MUK42_29677</name>
</gene>
<sequence length="499" mass="54898">MQCSSSSASPAASSPPPPPSFPSFPKESRNLYCVLVTSLVSLFLILSFSSPSASSPSSSSSAAAHVRSASATAAALLSSSPPPPSLAYLLTGSAGDGDRLLRLLHAVYHPRNLYLLHLDGAAPKDERERLALAAWNVPAFRSARNVHVVGKPDFANPRGSSALSATLHGAAILLRVGANWDWFVNLDASEYPLVTQDDLLHVFSFLPRDLNFVQHSSYIGWRESRQLRPIIVDPGLYLSSRTDIFYATQKREFPNAYKLFTGFSKSFQRSSLPFSKPSNLTQDSWSHNQAEILDTLRTAVQQVNCFFYYYVSSYIWITLYVKSLSLSPGSPSVILSRKFIEYCILGTDNLPRTLMMYYANTLSSHTNYFQTVLCNSPGFNRTIVNHHLHYMIWGASPKKEPRLLTMDDLKNMTFTGAAFGTRFSKNDPVLDHIDKETLSRGPGRIVPGGWCLGGSRGDPCAVWGNPDVLIPGPGAARLAKTIADLLSDGKLHSQQCTWK</sequence>
<dbReference type="GO" id="GO:0015020">
    <property type="term" value="F:glucuronosyltransferase activity"/>
    <property type="evidence" value="ECO:0007669"/>
    <property type="project" value="InterPro"/>
</dbReference>
<keyword evidence="3" id="KW-0808">Transferase</keyword>
<dbReference type="InterPro" id="IPR044610">
    <property type="entry name" value="GLCAT14A/B/C"/>
</dbReference>
<evidence type="ECO:0000256" key="2">
    <source>
        <dbReference type="ARBA" id="ARBA00022676"/>
    </source>
</evidence>
<dbReference type="PANTHER" id="PTHR45719:SF10">
    <property type="entry name" value="CORE-2_I-BRANCHING BETA-1,6-N-ACETYLGLUCOSAMINYLTRANSFERASE FAMILY PROTEIN"/>
    <property type="match status" value="1"/>
</dbReference>
<evidence type="ECO:0000256" key="4">
    <source>
        <dbReference type="ARBA" id="ARBA00023136"/>
    </source>
</evidence>
<feature type="region of interest" description="Disordered" evidence="6">
    <location>
        <begin position="1"/>
        <end position="21"/>
    </location>
</feature>
<keyword evidence="5" id="KW-0325">Glycoprotein</keyword>
<dbReference type="EMBL" id="CP097506">
    <property type="protein sequence ID" value="URD95061.1"/>
    <property type="molecule type" value="Genomic_DNA"/>
</dbReference>
<accession>A0A9E7FIY9</accession>
<feature type="compositionally biased region" description="Low complexity" evidence="6">
    <location>
        <begin position="1"/>
        <end position="12"/>
    </location>
</feature>
<evidence type="ECO:0000256" key="1">
    <source>
        <dbReference type="ARBA" id="ARBA00004606"/>
    </source>
</evidence>
<dbReference type="Pfam" id="PF02485">
    <property type="entry name" value="Branch"/>
    <property type="match status" value="2"/>
</dbReference>
<protein>
    <submittedName>
        <fullName evidence="7">Core-2/I-Branching enzyme</fullName>
    </submittedName>
</protein>
<proteinExistence type="predicted"/>
<evidence type="ECO:0000256" key="6">
    <source>
        <dbReference type="SAM" id="MobiDB-lite"/>
    </source>
</evidence>
<evidence type="ECO:0000313" key="7">
    <source>
        <dbReference type="EMBL" id="URD95061.1"/>
    </source>
</evidence>
<dbReference type="PANTHER" id="PTHR45719">
    <property type="entry name" value="GLYCOSYLTRANSFERASE"/>
    <property type="match status" value="1"/>
</dbReference>
<comment type="subcellular location">
    <subcellularLocation>
        <location evidence="1">Membrane</location>
        <topology evidence="1">Single-pass type II membrane protein</topology>
    </subcellularLocation>
</comment>
<dbReference type="AlphaFoldDB" id="A0A9E7FIY9"/>
<evidence type="ECO:0000256" key="5">
    <source>
        <dbReference type="ARBA" id="ARBA00023180"/>
    </source>
</evidence>
<keyword evidence="8" id="KW-1185">Reference proteome</keyword>
<dbReference type="Proteomes" id="UP001055439">
    <property type="component" value="Chromosome 4"/>
</dbReference>
<keyword evidence="2" id="KW-0328">Glycosyltransferase</keyword>
<evidence type="ECO:0000256" key="3">
    <source>
        <dbReference type="ARBA" id="ARBA00022679"/>
    </source>
</evidence>
<keyword evidence="4" id="KW-0472">Membrane</keyword>
<organism evidence="7 8">
    <name type="scientific">Musa troglodytarum</name>
    <name type="common">fe'i banana</name>
    <dbReference type="NCBI Taxonomy" id="320322"/>
    <lineage>
        <taxon>Eukaryota</taxon>
        <taxon>Viridiplantae</taxon>
        <taxon>Streptophyta</taxon>
        <taxon>Embryophyta</taxon>
        <taxon>Tracheophyta</taxon>
        <taxon>Spermatophyta</taxon>
        <taxon>Magnoliopsida</taxon>
        <taxon>Liliopsida</taxon>
        <taxon>Zingiberales</taxon>
        <taxon>Musaceae</taxon>
        <taxon>Musa</taxon>
    </lineage>
</organism>
<reference evidence="7" key="1">
    <citation type="submission" date="2022-05" db="EMBL/GenBank/DDBJ databases">
        <title>The Musa troglodytarum L. genome provides insights into the mechanism of non-climacteric behaviour and enrichment of carotenoids.</title>
        <authorList>
            <person name="Wang J."/>
        </authorList>
    </citation>
    <scope>NUCLEOTIDE SEQUENCE</scope>
    <source>
        <tissue evidence="7">Leaf</tissue>
    </source>
</reference>
<name>A0A9E7FIY9_9LILI</name>